<proteinExistence type="predicted"/>
<dbReference type="PANTHER" id="PTHR45738">
    <property type="entry name" value="POLYPHOSPHOINOSITIDE PHOSPHATASE"/>
    <property type="match status" value="1"/>
</dbReference>
<accession>A0AAD8HYY0</accession>
<comment type="subunit">
    <text evidence="6">Component of the PI(3,5)P2 regulatory complex at least composed of ATG18, SAC/FIG4, FAB1 and VAC14.</text>
</comment>
<keyword evidence="3" id="KW-0378">Hydrolase</keyword>
<evidence type="ECO:0000256" key="2">
    <source>
        <dbReference type="ARBA" id="ARBA00022554"/>
    </source>
</evidence>
<dbReference type="PROSITE" id="PS50275">
    <property type="entry name" value="SAC"/>
    <property type="match status" value="1"/>
</dbReference>
<organism evidence="9 10">
    <name type="scientific">Heracleum sosnowskyi</name>
    <dbReference type="NCBI Taxonomy" id="360622"/>
    <lineage>
        <taxon>Eukaryota</taxon>
        <taxon>Viridiplantae</taxon>
        <taxon>Streptophyta</taxon>
        <taxon>Embryophyta</taxon>
        <taxon>Tracheophyta</taxon>
        <taxon>Spermatophyta</taxon>
        <taxon>Magnoliopsida</taxon>
        <taxon>eudicotyledons</taxon>
        <taxon>Gunneridae</taxon>
        <taxon>Pentapetalae</taxon>
        <taxon>asterids</taxon>
        <taxon>campanulids</taxon>
        <taxon>Apiales</taxon>
        <taxon>Apiaceae</taxon>
        <taxon>Apioideae</taxon>
        <taxon>apioid superclade</taxon>
        <taxon>Tordylieae</taxon>
        <taxon>Tordyliinae</taxon>
        <taxon>Heracleum</taxon>
    </lineage>
</organism>
<keyword evidence="2" id="KW-0926">Vacuole</keyword>
<dbReference type="Pfam" id="PF02383">
    <property type="entry name" value="Syja_N"/>
    <property type="match status" value="1"/>
</dbReference>
<gene>
    <name evidence="9" type="ORF">POM88_032084</name>
</gene>
<protein>
    <submittedName>
        <fullName evidence="9">SAC domain-containing protein</fullName>
    </submittedName>
</protein>
<evidence type="ECO:0000256" key="1">
    <source>
        <dbReference type="ARBA" id="ARBA00004148"/>
    </source>
</evidence>
<name>A0AAD8HYY0_9APIA</name>
<dbReference type="GO" id="GO:0046856">
    <property type="term" value="P:phosphatidylinositol dephosphorylation"/>
    <property type="evidence" value="ECO:0007669"/>
    <property type="project" value="InterPro"/>
</dbReference>
<evidence type="ECO:0000256" key="4">
    <source>
        <dbReference type="ARBA" id="ARBA00023136"/>
    </source>
</evidence>
<evidence type="ECO:0000313" key="10">
    <source>
        <dbReference type="Proteomes" id="UP001237642"/>
    </source>
</evidence>
<comment type="catalytic activity">
    <reaction evidence="5">
        <text>a 1,2-diacyl-sn-glycero-3-phospho-(1D-myo-inositol-3,5-bisphosphate) + H2O = a 1,2-diacyl-sn-glycero-3-phospho-(1D-myo-inositol-3-phosphate) + phosphate</text>
        <dbReference type="Rhea" id="RHEA:32955"/>
        <dbReference type="ChEBI" id="CHEBI:15377"/>
        <dbReference type="ChEBI" id="CHEBI:43474"/>
        <dbReference type="ChEBI" id="CHEBI:57923"/>
        <dbReference type="ChEBI" id="CHEBI:58088"/>
    </reaction>
</comment>
<evidence type="ECO:0000313" key="9">
    <source>
        <dbReference type="EMBL" id="KAK1375891.1"/>
    </source>
</evidence>
<reference evidence="9" key="2">
    <citation type="submission" date="2023-05" db="EMBL/GenBank/DDBJ databases">
        <authorList>
            <person name="Schelkunov M.I."/>
        </authorList>
    </citation>
    <scope>NUCLEOTIDE SEQUENCE</scope>
    <source>
        <strain evidence="9">Hsosn_3</strain>
        <tissue evidence="9">Leaf</tissue>
    </source>
</reference>
<reference evidence="9" key="1">
    <citation type="submission" date="2023-02" db="EMBL/GenBank/DDBJ databases">
        <title>Genome of toxic invasive species Heracleum sosnowskyi carries increased number of genes despite the absence of recent whole-genome duplications.</title>
        <authorList>
            <person name="Schelkunov M."/>
            <person name="Shtratnikova V."/>
            <person name="Makarenko M."/>
            <person name="Klepikova A."/>
            <person name="Omelchenko D."/>
            <person name="Novikova G."/>
            <person name="Obukhova E."/>
            <person name="Bogdanov V."/>
            <person name="Penin A."/>
            <person name="Logacheva M."/>
        </authorList>
    </citation>
    <scope>NUCLEOTIDE SEQUENCE</scope>
    <source>
        <strain evidence="9">Hsosn_3</strain>
        <tissue evidence="9">Leaf</tissue>
    </source>
</reference>
<comment type="subcellular location">
    <subcellularLocation>
        <location evidence="1">Vacuole membrane</location>
        <topology evidence="1">Peripheral membrane protein</topology>
    </subcellularLocation>
</comment>
<evidence type="ECO:0000256" key="5">
    <source>
        <dbReference type="ARBA" id="ARBA00023337"/>
    </source>
</evidence>
<evidence type="ECO:0000259" key="8">
    <source>
        <dbReference type="PROSITE" id="PS50275"/>
    </source>
</evidence>
<dbReference type="GO" id="GO:0043813">
    <property type="term" value="F:phosphatidylinositol-3,5-bisphosphate 5-phosphatase activity"/>
    <property type="evidence" value="ECO:0007669"/>
    <property type="project" value="InterPro"/>
</dbReference>
<evidence type="ECO:0000256" key="6">
    <source>
        <dbReference type="ARBA" id="ARBA00023464"/>
    </source>
</evidence>
<dbReference type="PANTHER" id="PTHR45738:SF3">
    <property type="entry name" value="OS03G0182400 PROTEIN"/>
    <property type="match status" value="1"/>
</dbReference>
<dbReference type="EMBL" id="JAUIZM010000007">
    <property type="protein sequence ID" value="KAK1375891.1"/>
    <property type="molecule type" value="Genomic_DNA"/>
</dbReference>
<feature type="region of interest" description="Disordered" evidence="7">
    <location>
        <begin position="1"/>
        <end position="34"/>
    </location>
</feature>
<dbReference type="InterPro" id="IPR043573">
    <property type="entry name" value="Fig4-like"/>
</dbReference>
<dbReference type="AlphaFoldDB" id="A0AAD8HYY0"/>
<dbReference type="GO" id="GO:0005774">
    <property type="term" value="C:vacuolar membrane"/>
    <property type="evidence" value="ECO:0007669"/>
    <property type="project" value="UniProtKB-SubCell"/>
</dbReference>
<feature type="domain" description="SAC" evidence="8">
    <location>
        <begin position="178"/>
        <end position="562"/>
    </location>
</feature>
<sequence>MESEIQEILDVPEARDHNLESEIPQTSHGEKPREEPVYLQDFELYATRSHFYMIGHDESGEVQRVLKISRSEPSELNIIEDSTTYSKDDCNELLQRIHHGNLSTGGLKFVTVCYGIVGFVKFLGPYYMLLITERKKIGEICGHSIYAISESKLISVPTSTVQSNMAFPKNEIRYKKLLCTVDLTKDFFFSYSYHVMHSLQKNMSDHEAGQILYETMFVWNESMTRGIRNHLKNTLWTVALVYGFFKQVELQISGNPFTLILIARRSRHYAGTRFLKRGVNEEGHVANDVETEQIVIKDVPDKCTQISSVVQHRGSIPLFWSQQTSRFTMKPDIILSQKDRKYEATKLHFENLEKRYGKPIIILNLIKTRERRPRESILCAEFHNAINSINRELSKENHLKFLHWDISKFSTSRTTNVLSILAKMAASALQLTGIFYCQVQPSSRGKEMFNWLSFENCEDGDCIMQKKGCCYLKALICGGADVAESNLIKPSFQKGVLRTNCIDCLDRTNIAQFAYGLVAFGRQLHTLRLQDTPSIDLDSPLADYLLRLYERMGDALALQYCGSAAHNKIFCQRRGQWKAATRSQEIFRVLQRYYSNAYLDAEKQDAINVFLGHFPLHQGNLELWEMDSEQHYNVGNRSSNYSEENSRFKRSLSDGIFLSESNSPTENANVRKHDEINPAFPKKMQDSIKVLSESAPEILTCKSQGSYCRQLFPNIHPHDELFGYSNFLDLDWLSGNSCEEELSTLVNSPYSDLSSESVINELKVGANTSQSGSSMQGNEMDTEDLKNEAACSFDNLADLSSSFVRLMERCCSL</sequence>
<keyword evidence="4" id="KW-0472">Membrane</keyword>
<dbReference type="InterPro" id="IPR002013">
    <property type="entry name" value="SAC_dom"/>
</dbReference>
<keyword evidence="10" id="KW-1185">Reference proteome</keyword>
<evidence type="ECO:0000256" key="3">
    <source>
        <dbReference type="ARBA" id="ARBA00022801"/>
    </source>
</evidence>
<evidence type="ECO:0000256" key="7">
    <source>
        <dbReference type="SAM" id="MobiDB-lite"/>
    </source>
</evidence>
<dbReference type="Proteomes" id="UP001237642">
    <property type="component" value="Unassembled WGS sequence"/>
</dbReference>
<comment type="caution">
    <text evidence="9">The sequence shown here is derived from an EMBL/GenBank/DDBJ whole genome shotgun (WGS) entry which is preliminary data.</text>
</comment>